<comment type="subcellular location">
    <subcellularLocation>
        <location evidence="1">Nucleus</location>
    </subcellularLocation>
</comment>
<dbReference type="SMART" id="SM00487">
    <property type="entry name" value="DEXDc"/>
    <property type="match status" value="1"/>
</dbReference>
<dbReference type="InterPro" id="IPR038718">
    <property type="entry name" value="SNF2-like_sf"/>
</dbReference>
<evidence type="ECO:0000313" key="6">
    <source>
        <dbReference type="EMBL" id="EDO46132.1"/>
    </source>
</evidence>
<feature type="domain" description="Helicase C-terminal" evidence="5">
    <location>
        <begin position="395"/>
        <end position="550"/>
    </location>
</feature>
<dbReference type="Pfam" id="PF00176">
    <property type="entry name" value="SNF2-rel_dom"/>
    <property type="match status" value="1"/>
</dbReference>
<dbReference type="InterPro" id="IPR027417">
    <property type="entry name" value="P-loop_NTPase"/>
</dbReference>
<feature type="domain" description="Helicase ATP-binding" evidence="4">
    <location>
        <begin position="24"/>
        <end position="202"/>
    </location>
</feature>
<evidence type="ECO:0000256" key="1">
    <source>
        <dbReference type="ARBA" id="ARBA00004123"/>
    </source>
</evidence>
<name>A7RQM3_NEMVE</name>
<keyword evidence="2" id="KW-0378">Hydrolase</keyword>
<accession>A7RQM3</accession>
<dbReference type="SMART" id="SM00490">
    <property type="entry name" value="HELICc"/>
    <property type="match status" value="1"/>
</dbReference>
<dbReference type="eggNOG" id="KOG0387">
    <property type="taxonomic scope" value="Eukaryota"/>
</dbReference>
<dbReference type="EMBL" id="DS469529">
    <property type="protein sequence ID" value="EDO46132.1"/>
    <property type="molecule type" value="Genomic_DNA"/>
</dbReference>
<dbReference type="Proteomes" id="UP000001593">
    <property type="component" value="Unassembled WGS sequence"/>
</dbReference>
<dbReference type="OMA" id="DGVIWPY"/>
<keyword evidence="3" id="KW-0539">Nucleus</keyword>
<dbReference type="InterPro" id="IPR001650">
    <property type="entry name" value="Helicase_C-like"/>
</dbReference>
<dbReference type="HOGENOM" id="CLU_000315_17_10_1"/>
<dbReference type="InterPro" id="IPR000330">
    <property type="entry name" value="SNF2_N"/>
</dbReference>
<dbReference type="Gene3D" id="3.40.50.10810">
    <property type="entry name" value="Tandem AAA-ATPase domain"/>
    <property type="match status" value="1"/>
</dbReference>
<dbReference type="InterPro" id="IPR014001">
    <property type="entry name" value="Helicase_ATP-bd"/>
</dbReference>
<gene>
    <name evidence="6" type="ORF">NEMVEDRAFT_v1g90246</name>
</gene>
<feature type="non-terminal residue" evidence="6">
    <location>
        <position position="1"/>
    </location>
</feature>
<dbReference type="PANTHER" id="PTHR45629">
    <property type="entry name" value="SNF2/RAD54 FAMILY MEMBER"/>
    <property type="match status" value="1"/>
</dbReference>
<organism evidence="6 7">
    <name type="scientific">Nematostella vectensis</name>
    <name type="common">Starlet sea anemone</name>
    <dbReference type="NCBI Taxonomy" id="45351"/>
    <lineage>
        <taxon>Eukaryota</taxon>
        <taxon>Metazoa</taxon>
        <taxon>Cnidaria</taxon>
        <taxon>Anthozoa</taxon>
        <taxon>Hexacorallia</taxon>
        <taxon>Actiniaria</taxon>
        <taxon>Edwardsiidae</taxon>
        <taxon>Nematostella</taxon>
    </lineage>
</organism>
<keyword evidence="7" id="KW-1185">Reference proteome</keyword>
<dbReference type="InterPro" id="IPR050496">
    <property type="entry name" value="SNF2_RAD54_helicase_repair"/>
</dbReference>
<dbReference type="PhylomeDB" id="A7RQM3"/>
<evidence type="ECO:0000259" key="4">
    <source>
        <dbReference type="PROSITE" id="PS51192"/>
    </source>
</evidence>
<evidence type="ECO:0000256" key="2">
    <source>
        <dbReference type="ARBA" id="ARBA00022801"/>
    </source>
</evidence>
<dbReference type="GO" id="GO:0016787">
    <property type="term" value="F:hydrolase activity"/>
    <property type="evidence" value="ECO:0007669"/>
    <property type="project" value="UniProtKB-KW"/>
</dbReference>
<reference evidence="6 7" key="1">
    <citation type="journal article" date="2007" name="Science">
        <title>Sea anemone genome reveals ancestral eumetazoan gene repertoire and genomic organization.</title>
        <authorList>
            <person name="Putnam N.H."/>
            <person name="Srivastava M."/>
            <person name="Hellsten U."/>
            <person name="Dirks B."/>
            <person name="Chapman J."/>
            <person name="Salamov A."/>
            <person name="Terry A."/>
            <person name="Shapiro H."/>
            <person name="Lindquist E."/>
            <person name="Kapitonov V.V."/>
            <person name="Jurka J."/>
            <person name="Genikhovich G."/>
            <person name="Grigoriev I.V."/>
            <person name="Lucas S.M."/>
            <person name="Steele R.E."/>
            <person name="Finnerty J.R."/>
            <person name="Technau U."/>
            <person name="Martindale M.Q."/>
            <person name="Rokhsar D.S."/>
        </authorList>
    </citation>
    <scope>NUCLEOTIDE SEQUENCE [LARGE SCALE GENOMIC DNA]</scope>
    <source>
        <strain evidence="7">CH2 X CH6</strain>
    </source>
</reference>
<dbReference type="GO" id="GO:0005634">
    <property type="term" value="C:nucleus"/>
    <property type="evidence" value="ECO:0007669"/>
    <property type="project" value="UniProtKB-SubCell"/>
</dbReference>
<sequence>DLQVPAPINCRLRDYQREGVQFLYQHYRSNNGAILGDDMGLGKTVQVIALLSAILGKTGTRADVFGKYIGQGPSGKQKGVFLIVCPGSMLYNWKDELDTWGYFRVKMYHGSSKEMVMDQAAKGKLDVVLTTYDTLRINVTEFDCVNWLAVVMDEVHKLKDPSAKNTKAAKRLKVQRRFGLTGTPLQNRWSELWCVLDWANPGCLGSNLRFDAFYGKAIRKGQRHDANKRELALGRTRSSQFQSKLNNWMLRRTKDLIAQHLPHKDDKVVFCSLTPFQEDVYMALLQSPDVQLVRKKDYRCDCGSGQNRGKCCYSCCPVSGEPLKSLLMRCFQLFLKVANHAALLMPGVKQTDDQRKRAKAICEGVLTRHPHFVQSLAENSFQTLSNPEYCGKMKVLDKLLRMFEKDKCKVLLFSYSTELLNILENYVIGRGLVFSRLDGQTSPAQRMRVVREFNGNRDIFICLVSTKAGGLGLNFTGANVVIIFDPTWNPSNDLQAQDRAYRIGQRRDVQVLRLISSGTIEEMMYLRQIYKQQMANTAISGSTERRYFMGVEGEKDHKGELFGIENLFAYRAEGINLAQDIIRRTDKVEAGLRVAEYQIVAAVKAESEVRYGVP</sequence>
<dbReference type="CDD" id="cd18793">
    <property type="entry name" value="SF2_C_SNF"/>
    <property type="match status" value="1"/>
</dbReference>
<dbReference type="PROSITE" id="PS51194">
    <property type="entry name" value="HELICASE_CTER"/>
    <property type="match status" value="1"/>
</dbReference>
<dbReference type="FunFam" id="3.40.50.10810:FF:000019">
    <property type="entry name" value="DNA excision repair protein ERCC-6-like 2 isoform X1"/>
    <property type="match status" value="1"/>
</dbReference>
<dbReference type="STRING" id="45351.A7RQM3"/>
<dbReference type="GO" id="GO:0005524">
    <property type="term" value="F:ATP binding"/>
    <property type="evidence" value="ECO:0007669"/>
    <property type="project" value="InterPro"/>
</dbReference>
<dbReference type="PROSITE" id="PS51192">
    <property type="entry name" value="HELICASE_ATP_BIND_1"/>
    <property type="match status" value="1"/>
</dbReference>
<evidence type="ECO:0000313" key="7">
    <source>
        <dbReference type="Proteomes" id="UP000001593"/>
    </source>
</evidence>
<evidence type="ECO:0000259" key="5">
    <source>
        <dbReference type="PROSITE" id="PS51194"/>
    </source>
</evidence>
<dbReference type="Pfam" id="PF00271">
    <property type="entry name" value="Helicase_C"/>
    <property type="match status" value="1"/>
</dbReference>
<proteinExistence type="predicted"/>
<dbReference type="PANTHER" id="PTHR45629:SF7">
    <property type="entry name" value="DNA EXCISION REPAIR PROTEIN ERCC-6-RELATED"/>
    <property type="match status" value="1"/>
</dbReference>
<dbReference type="GO" id="GO:0036297">
    <property type="term" value="P:interstrand cross-link repair"/>
    <property type="evidence" value="ECO:0000318"/>
    <property type="project" value="GO_Central"/>
</dbReference>
<dbReference type="Gene3D" id="3.40.50.300">
    <property type="entry name" value="P-loop containing nucleotide triphosphate hydrolases"/>
    <property type="match status" value="1"/>
</dbReference>
<dbReference type="SUPFAM" id="SSF52540">
    <property type="entry name" value="P-loop containing nucleoside triphosphate hydrolases"/>
    <property type="match status" value="2"/>
</dbReference>
<dbReference type="AlphaFoldDB" id="A7RQM3"/>
<evidence type="ECO:0000256" key="3">
    <source>
        <dbReference type="ARBA" id="ARBA00023242"/>
    </source>
</evidence>
<dbReference type="InterPro" id="IPR049730">
    <property type="entry name" value="SNF2/RAD54-like_C"/>
</dbReference>
<protein>
    <submittedName>
        <fullName evidence="6">Uncharacterized protein</fullName>
    </submittedName>
</protein>
<dbReference type="InParanoid" id="A7RQM3"/>